<sequence>MPGRDETIYSVIVKFREDKSLAQCAAVRHDDKLWLVPTWIEEDDAAVMRPERMVCIEGLPLKKGGRLGARSFDWILRPEIPRAVLTGPLPPPAEWPLPVLDRPDLTFPRA</sequence>
<keyword evidence="2" id="KW-1185">Reference proteome</keyword>
<comment type="caution">
    <text evidence="1">The sequence shown here is derived from an EMBL/GenBank/DDBJ whole genome shotgun (WGS) entry which is preliminary data.</text>
</comment>
<reference evidence="2" key="1">
    <citation type="submission" date="2018-10" db="EMBL/GenBank/DDBJ databases">
        <authorList>
            <person name="Peiro R."/>
            <person name="Begona"/>
            <person name="Cbmso G."/>
            <person name="Lopez M."/>
            <person name="Gonzalez S."/>
            <person name="Sacristan E."/>
            <person name="Castillo E."/>
        </authorList>
    </citation>
    <scope>NUCLEOTIDE SEQUENCE [LARGE SCALE GENOMIC DNA]</scope>
</reference>
<accession>A0A447CQS7</accession>
<gene>
    <name evidence="1" type="ORF">RHODGE_RHODGE_00627</name>
</gene>
<proteinExistence type="predicted"/>
<dbReference type="RefSeq" id="WP_129607725.1">
    <property type="nucleotide sequence ID" value="NZ_UWOC01000035.1"/>
</dbReference>
<evidence type="ECO:0000313" key="1">
    <source>
        <dbReference type="EMBL" id="VCU07537.1"/>
    </source>
</evidence>
<dbReference type="OrthoDB" id="7960060at2"/>
<organism evidence="1 2">
    <name type="scientific">Rhodoplanes serenus</name>
    <dbReference type="NCBI Taxonomy" id="200615"/>
    <lineage>
        <taxon>Bacteria</taxon>
        <taxon>Pseudomonadati</taxon>
        <taxon>Pseudomonadota</taxon>
        <taxon>Alphaproteobacteria</taxon>
        <taxon>Hyphomicrobiales</taxon>
        <taxon>Nitrobacteraceae</taxon>
        <taxon>Rhodoplanes</taxon>
    </lineage>
</organism>
<evidence type="ECO:0000313" key="2">
    <source>
        <dbReference type="Proteomes" id="UP000289200"/>
    </source>
</evidence>
<dbReference type="EMBL" id="UWOC01000035">
    <property type="protein sequence ID" value="VCU07537.1"/>
    <property type="molecule type" value="Genomic_DNA"/>
</dbReference>
<dbReference type="Proteomes" id="UP000289200">
    <property type="component" value="Unassembled WGS sequence"/>
</dbReference>
<name>A0A447CQS7_9BRAD</name>
<dbReference type="AlphaFoldDB" id="A0A447CQS7"/>
<protein>
    <submittedName>
        <fullName evidence="1">Uncharacterized protein</fullName>
    </submittedName>
</protein>